<dbReference type="AlphaFoldDB" id="A0A0A9FZX3"/>
<reference evidence="1" key="2">
    <citation type="journal article" date="2015" name="Data Brief">
        <title>Shoot transcriptome of the giant reed, Arundo donax.</title>
        <authorList>
            <person name="Barrero R.A."/>
            <person name="Guerrero F.D."/>
            <person name="Moolhuijzen P."/>
            <person name="Goolsby J.A."/>
            <person name="Tidwell J."/>
            <person name="Bellgard S.E."/>
            <person name="Bellgard M.I."/>
        </authorList>
    </citation>
    <scope>NUCLEOTIDE SEQUENCE</scope>
    <source>
        <tissue evidence="1">Shoot tissue taken approximately 20 cm above the soil surface</tissue>
    </source>
</reference>
<reference evidence="1" key="1">
    <citation type="submission" date="2014-09" db="EMBL/GenBank/DDBJ databases">
        <authorList>
            <person name="Magalhaes I.L.F."/>
            <person name="Oliveira U."/>
            <person name="Santos F.R."/>
            <person name="Vidigal T.H.D.A."/>
            <person name="Brescovit A.D."/>
            <person name="Santos A.J."/>
        </authorList>
    </citation>
    <scope>NUCLEOTIDE SEQUENCE</scope>
    <source>
        <tissue evidence="1">Shoot tissue taken approximately 20 cm above the soil surface</tissue>
    </source>
</reference>
<name>A0A0A9FZX3_ARUDO</name>
<sequence>MWTLFFIECFIVLNSITSIIYLGSDLVFYYCEYCPTLESC</sequence>
<dbReference type="EMBL" id="GBRH01182050">
    <property type="protein sequence ID" value="JAE15846.1"/>
    <property type="molecule type" value="Transcribed_RNA"/>
</dbReference>
<accession>A0A0A9FZX3</accession>
<proteinExistence type="predicted"/>
<protein>
    <submittedName>
        <fullName evidence="1">Uncharacterized protein</fullName>
    </submittedName>
</protein>
<organism evidence="1">
    <name type="scientific">Arundo donax</name>
    <name type="common">Giant reed</name>
    <name type="synonym">Donax arundinaceus</name>
    <dbReference type="NCBI Taxonomy" id="35708"/>
    <lineage>
        <taxon>Eukaryota</taxon>
        <taxon>Viridiplantae</taxon>
        <taxon>Streptophyta</taxon>
        <taxon>Embryophyta</taxon>
        <taxon>Tracheophyta</taxon>
        <taxon>Spermatophyta</taxon>
        <taxon>Magnoliopsida</taxon>
        <taxon>Liliopsida</taxon>
        <taxon>Poales</taxon>
        <taxon>Poaceae</taxon>
        <taxon>PACMAD clade</taxon>
        <taxon>Arundinoideae</taxon>
        <taxon>Arundineae</taxon>
        <taxon>Arundo</taxon>
    </lineage>
</organism>
<evidence type="ECO:0000313" key="1">
    <source>
        <dbReference type="EMBL" id="JAE15846.1"/>
    </source>
</evidence>